<dbReference type="PANTHER" id="PTHR45453">
    <property type="entry name" value="PHOSPHATE REGULON SENSOR PROTEIN PHOR"/>
    <property type="match status" value="1"/>
</dbReference>
<dbReference type="Gene3D" id="3.30.565.10">
    <property type="entry name" value="Histidine kinase-like ATPase, C-terminal domain"/>
    <property type="match status" value="1"/>
</dbReference>
<dbReference type="SMART" id="SM00387">
    <property type="entry name" value="HATPase_c"/>
    <property type="match status" value="1"/>
</dbReference>
<keyword evidence="3" id="KW-0597">Phosphoprotein</keyword>
<keyword evidence="8" id="KW-0812">Transmembrane</keyword>
<evidence type="ECO:0000256" key="4">
    <source>
        <dbReference type="ARBA" id="ARBA00022679"/>
    </source>
</evidence>
<evidence type="ECO:0000313" key="10">
    <source>
        <dbReference type="EMBL" id="SDD05352.1"/>
    </source>
</evidence>
<evidence type="ECO:0000259" key="9">
    <source>
        <dbReference type="PROSITE" id="PS50109"/>
    </source>
</evidence>
<proteinExistence type="predicted"/>
<dbReference type="InterPro" id="IPR003594">
    <property type="entry name" value="HATPase_dom"/>
</dbReference>
<keyword evidence="6" id="KW-0902">Two-component regulatory system</keyword>
<dbReference type="OrthoDB" id="1269247at2"/>
<dbReference type="SUPFAM" id="SSF47384">
    <property type="entry name" value="Homodimeric domain of signal transducing histidine kinase"/>
    <property type="match status" value="1"/>
</dbReference>
<dbReference type="Pfam" id="PF13424">
    <property type="entry name" value="TPR_12"/>
    <property type="match status" value="2"/>
</dbReference>
<evidence type="ECO:0000256" key="3">
    <source>
        <dbReference type="ARBA" id="ARBA00022553"/>
    </source>
</evidence>
<evidence type="ECO:0000256" key="7">
    <source>
        <dbReference type="PROSITE-ProRule" id="PRU00339"/>
    </source>
</evidence>
<accession>A0A1G6RL42</accession>
<dbReference type="EMBL" id="FNAC01000013">
    <property type="protein sequence ID" value="SDD05352.1"/>
    <property type="molecule type" value="Genomic_DNA"/>
</dbReference>
<keyword evidence="8" id="KW-1133">Transmembrane helix</keyword>
<dbReference type="SUPFAM" id="SSF48452">
    <property type="entry name" value="TPR-like"/>
    <property type="match status" value="2"/>
</dbReference>
<dbReference type="SMART" id="SM00388">
    <property type="entry name" value="HisKA"/>
    <property type="match status" value="1"/>
</dbReference>
<dbReference type="EC" id="2.7.13.3" evidence="2"/>
<feature type="repeat" description="TPR" evidence="7">
    <location>
        <begin position="203"/>
        <end position="236"/>
    </location>
</feature>
<keyword evidence="11" id="KW-1185">Reference proteome</keyword>
<name>A0A1G6RL42_9BACT</name>
<dbReference type="GO" id="GO:0016036">
    <property type="term" value="P:cellular response to phosphate starvation"/>
    <property type="evidence" value="ECO:0007669"/>
    <property type="project" value="TreeGrafter"/>
</dbReference>
<dbReference type="PROSITE" id="PS50109">
    <property type="entry name" value="HIS_KIN"/>
    <property type="match status" value="1"/>
</dbReference>
<dbReference type="Pfam" id="PF02518">
    <property type="entry name" value="HATPase_c"/>
    <property type="match status" value="1"/>
</dbReference>
<dbReference type="GO" id="GO:0005886">
    <property type="term" value="C:plasma membrane"/>
    <property type="evidence" value="ECO:0007669"/>
    <property type="project" value="TreeGrafter"/>
</dbReference>
<evidence type="ECO:0000256" key="2">
    <source>
        <dbReference type="ARBA" id="ARBA00012438"/>
    </source>
</evidence>
<dbReference type="InterPro" id="IPR050351">
    <property type="entry name" value="BphY/WalK/GraS-like"/>
</dbReference>
<dbReference type="InterPro" id="IPR005467">
    <property type="entry name" value="His_kinase_dom"/>
</dbReference>
<dbReference type="Proteomes" id="UP000199060">
    <property type="component" value="Unassembled WGS sequence"/>
</dbReference>
<keyword evidence="4" id="KW-0808">Transferase</keyword>
<dbReference type="SUPFAM" id="SSF55874">
    <property type="entry name" value="ATPase domain of HSP90 chaperone/DNA topoisomerase II/histidine kinase"/>
    <property type="match status" value="1"/>
</dbReference>
<dbReference type="InterPro" id="IPR003661">
    <property type="entry name" value="HisK_dim/P_dom"/>
</dbReference>
<protein>
    <recommendedName>
        <fullName evidence="2">histidine kinase</fullName>
        <ecNumber evidence="2">2.7.13.3</ecNumber>
    </recommendedName>
</protein>
<dbReference type="RefSeq" id="WP_139162698.1">
    <property type="nucleotide sequence ID" value="NZ_FNAC01000013.1"/>
</dbReference>
<keyword evidence="8" id="KW-0472">Membrane</keyword>
<dbReference type="GO" id="GO:0004721">
    <property type="term" value="F:phosphoprotein phosphatase activity"/>
    <property type="evidence" value="ECO:0007669"/>
    <property type="project" value="TreeGrafter"/>
</dbReference>
<dbReference type="InterPro" id="IPR036890">
    <property type="entry name" value="HATPase_C_sf"/>
</dbReference>
<reference evidence="11" key="1">
    <citation type="submission" date="2016-10" db="EMBL/GenBank/DDBJ databases">
        <authorList>
            <person name="Varghese N."/>
            <person name="Submissions S."/>
        </authorList>
    </citation>
    <scope>NUCLEOTIDE SEQUENCE [LARGE SCALE GENOMIC DNA]</scope>
    <source>
        <strain evidence="11">DSM 23095</strain>
    </source>
</reference>
<dbReference type="InterPro" id="IPR036097">
    <property type="entry name" value="HisK_dim/P_sf"/>
</dbReference>
<dbReference type="SMART" id="SM00028">
    <property type="entry name" value="TPR"/>
    <property type="match status" value="5"/>
</dbReference>
<dbReference type="STRING" id="686796.SAMN04488104_101345"/>
<dbReference type="PRINTS" id="PR00344">
    <property type="entry name" value="BCTRLSENSOR"/>
</dbReference>
<organism evidence="10 11">
    <name type="scientific">Algoriphagus faecimaris</name>
    <dbReference type="NCBI Taxonomy" id="686796"/>
    <lineage>
        <taxon>Bacteria</taxon>
        <taxon>Pseudomonadati</taxon>
        <taxon>Bacteroidota</taxon>
        <taxon>Cytophagia</taxon>
        <taxon>Cytophagales</taxon>
        <taxon>Cyclobacteriaceae</taxon>
        <taxon>Algoriphagus</taxon>
    </lineage>
</organism>
<dbReference type="InterPro" id="IPR019734">
    <property type="entry name" value="TPR_rpt"/>
</dbReference>
<dbReference type="InterPro" id="IPR011990">
    <property type="entry name" value="TPR-like_helical_dom_sf"/>
</dbReference>
<evidence type="ECO:0000256" key="1">
    <source>
        <dbReference type="ARBA" id="ARBA00000085"/>
    </source>
</evidence>
<dbReference type="PROSITE" id="PS50005">
    <property type="entry name" value="TPR"/>
    <property type="match status" value="3"/>
</dbReference>
<sequence>MRFTTPLILYFLLNISFFQFAWSQQADLDSLREVLPSSTGIERVHILNELATQLREIASQDAMDYSRESEQLSEQLDYLAGAARAKENIGWIYYRKGRWQLAFEYSEKAYQLALEIKDKNQSARILNNMGALYYEQQNYQMAIKQFRAAYEIVAGTDDLYTQIRSLNNVAFNYSQIGVYDSALYYARKAIQTNEESGSPYLTSFSNRVIGDVYMARQEYDSAVMIFEKSLDMAREQGISTFKASVMHRLGNAYLELGRWKDAEEILLEGISLSAINNFRDELAKSHKYLAKVYEQRGEIALAYRHLKDYNLNNDSLVDQSLRDRIALMQGMFQDNLEKSELELLKAQNQNQADRLVLVNRIVWVVSIAGLLVFILGGWLYRLNRIVKKYNKDLIFQQQKIAEQNRALEQKSLQLEKINQTKNKLFSILGHDLRGPIGSVKGLIDLTLEGSISQEEFMEILNTLKKDVDSVHFTLTNTLKWSLAQMEGFKVNPVQVNVNELIESNIQLLAQQIHAKSLKINNEMPNDLILTIDKDLIEVITRNILSNAVKFSPEFGEINIHFQHTREDVLWCVEDQGKGMNQEEIENILAHDYTITKSKPGTKKEKGSGLGLQVCKEFARLSNGSLTIASQAGSGSKVCLRLPINVLRNQSQAISD</sequence>
<evidence type="ECO:0000256" key="8">
    <source>
        <dbReference type="SAM" id="Phobius"/>
    </source>
</evidence>
<feature type="transmembrane region" description="Helical" evidence="8">
    <location>
        <begin position="361"/>
        <end position="380"/>
    </location>
</feature>
<keyword evidence="7" id="KW-0802">TPR repeat</keyword>
<gene>
    <name evidence="10" type="ORF">SAMN04488104_101345</name>
</gene>
<keyword evidence="5 10" id="KW-0418">Kinase</keyword>
<dbReference type="PANTHER" id="PTHR45453:SF1">
    <property type="entry name" value="PHOSPHATE REGULON SENSOR PROTEIN PHOR"/>
    <property type="match status" value="1"/>
</dbReference>
<evidence type="ECO:0000313" key="11">
    <source>
        <dbReference type="Proteomes" id="UP000199060"/>
    </source>
</evidence>
<dbReference type="InterPro" id="IPR004358">
    <property type="entry name" value="Sig_transdc_His_kin-like_C"/>
</dbReference>
<comment type="catalytic activity">
    <reaction evidence="1">
        <text>ATP + protein L-histidine = ADP + protein N-phospho-L-histidine.</text>
        <dbReference type="EC" id="2.7.13.3"/>
    </reaction>
</comment>
<evidence type="ECO:0000256" key="6">
    <source>
        <dbReference type="ARBA" id="ARBA00023012"/>
    </source>
</evidence>
<dbReference type="Gene3D" id="1.10.287.130">
    <property type="match status" value="1"/>
</dbReference>
<feature type="repeat" description="TPR" evidence="7">
    <location>
        <begin position="123"/>
        <end position="156"/>
    </location>
</feature>
<dbReference type="Gene3D" id="1.25.40.10">
    <property type="entry name" value="Tetratricopeptide repeat domain"/>
    <property type="match status" value="2"/>
</dbReference>
<dbReference type="GO" id="GO:0000155">
    <property type="term" value="F:phosphorelay sensor kinase activity"/>
    <property type="evidence" value="ECO:0007669"/>
    <property type="project" value="InterPro"/>
</dbReference>
<feature type="repeat" description="TPR" evidence="7">
    <location>
        <begin position="243"/>
        <end position="276"/>
    </location>
</feature>
<evidence type="ECO:0000256" key="5">
    <source>
        <dbReference type="ARBA" id="ARBA00022777"/>
    </source>
</evidence>
<feature type="domain" description="Histidine kinase" evidence="9">
    <location>
        <begin position="427"/>
        <end position="645"/>
    </location>
</feature>
<dbReference type="AlphaFoldDB" id="A0A1G6RL42"/>